<name>B0TVM4_SHEHH</name>
<dbReference type="eggNOG" id="ENOG5031IVE">
    <property type="taxonomic scope" value="Bacteria"/>
</dbReference>
<evidence type="ECO:0000313" key="2">
    <source>
        <dbReference type="Proteomes" id="UP000001317"/>
    </source>
</evidence>
<evidence type="ECO:0000313" key="1">
    <source>
        <dbReference type="EMBL" id="ABZ78327.1"/>
    </source>
</evidence>
<proteinExistence type="predicted"/>
<organism evidence="1 2">
    <name type="scientific">Shewanella halifaxensis (strain HAW-EB4)</name>
    <dbReference type="NCBI Taxonomy" id="458817"/>
    <lineage>
        <taxon>Bacteria</taxon>
        <taxon>Pseudomonadati</taxon>
        <taxon>Pseudomonadota</taxon>
        <taxon>Gammaproteobacteria</taxon>
        <taxon>Alteromonadales</taxon>
        <taxon>Shewanellaceae</taxon>
        <taxon>Shewanella</taxon>
    </lineage>
</organism>
<dbReference type="STRING" id="458817.Shal_3787"/>
<dbReference type="KEGG" id="shl:Shal_3787"/>
<sequence length="156" mass="16851">MMARRFAHWVLLFSLLGQFLLTPAMALPDQLHRLGQVHLQEPLQQSAILLNSELSIADSSGSVTDASATQIDSSLFSNHLFSLVAEFGEQVSASLCEASCQMLSSGHCTTHSQCTAGLDSNISLLLNQDITTDKIESPAWSVKSALLQIVMKPPIV</sequence>
<keyword evidence="2" id="KW-1185">Reference proteome</keyword>
<dbReference type="EMBL" id="CP000931">
    <property type="protein sequence ID" value="ABZ78327.1"/>
    <property type="molecule type" value="Genomic_DNA"/>
</dbReference>
<accession>B0TVM4</accession>
<dbReference type="HOGENOM" id="CLU_1814504_0_0_6"/>
<protein>
    <submittedName>
        <fullName evidence="1">Uncharacterized protein</fullName>
    </submittedName>
</protein>
<reference evidence="1" key="1">
    <citation type="submission" date="2008-01" db="EMBL/GenBank/DDBJ databases">
        <title>Complete sequence of Shewanella halifaxensis HAW-EB4.</title>
        <authorList>
            <consortium name="US DOE Joint Genome Institute"/>
            <person name="Copeland A."/>
            <person name="Lucas S."/>
            <person name="Lapidus A."/>
            <person name="Glavina del Rio T."/>
            <person name="Dalin E."/>
            <person name="Tice H."/>
            <person name="Bruce D."/>
            <person name="Goodwin L."/>
            <person name="Pitluck S."/>
            <person name="Sims D."/>
            <person name="Brettin T."/>
            <person name="Detter J.C."/>
            <person name="Han C."/>
            <person name="Kuske C.R."/>
            <person name="Schmutz J."/>
            <person name="Larimer F."/>
            <person name="Land M."/>
            <person name="Hauser L."/>
            <person name="Kyrpides N."/>
            <person name="Kim E."/>
            <person name="Zhao J.-S."/>
            <person name="Richardson P."/>
        </authorList>
    </citation>
    <scope>NUCLEOTIDE SEQUENCE [LARGE SCALE GENOMIC DNA]</scope>
    <source>
        <strain evidence="1">HAW-EB4</strain>
    </source>
</reference>
<dbReference type="Proteomes" id="UP000001317">
    <property type="component" value="Chromosome"/>
</dbReference>
<gene>
    <name evidence="1" type="ordered locus">Shal_3787</name>
</gene>
<dbReference type="AlphaFoldDB" id="B0TVM4"/>